<organism evidence="2">
    <name type="scientific">Streptomyces sp. R44</name>
    <dbReference type="NCBI Taxonomy" id="3238633"/>
    <lineage>
        <taxon>Bacteria</taxon>
        <taxon>Bacillati</taxon>
        <taxon>Actinomycetota</taxon>
        <taxon>Actinomycetes</taxon>
        <taxon>Kitasatosporales</taxon>
        <taxon>Streptomycetaceae</taxon>
        <taxon>Streptomyces</taxon>
    </lineage>
</organism>
<dbReference type="AlphaFoldDB" id="A0AB39SUP1"/>
<dbReference type="Gene3D" id="3.30.200.20">
    <property type="entry name" value="Phosphorylase Kinase, domain 1"/>
    <property type="match status" value="1"/>
</dbReference>
<reference evidence="2" key="1">
    <citation type="submission" date="2024-07" db="EMBL/GenBank/DDBJ databases">
        <authorList>
            <person name="Yu S.T."/>
        </authorList>
    </citation>
    <scope>NUCLEOTIDE SEQUENCE</scope>
    <source>
        <strain evidence="2">R44</strain>
    </source>
</reference>
<proteinExistence type="predicted"/>
<gene>
    <name evidence="2" type="ORF">AB5J54_02510</name>
</gene>
<dbReference type="RefSeq" id="WP_369142196.1">
    <property type="nucleotide sequence ID" value="NZ_CP163444.1"/>
</dbReference>
<protein>
    <submittedName>
        <fullName evidence="2">Uncharacterized protein</fullName>
    </submittedName>
</protein>
<feature type="region of interest" description="Disordered" evidence="1">
    <location>
        <begin position="92"/>
        <end position="121"/>
    </location>
</feature>
<feature type="compositionally biased region" description="Basic and acidic residues" evidence="1">
    <location>
        <begin position="111"/>
        <end position="121"/>
    </location>
</feature>
<sequence>MATEMIAGRSRLPGAVDSGDMGEGHRAEDLDTAPDDADRVVAVNSILQHWSGLQIDMHGDTRTVERFAREVQIMQTFGRHSDLPRTIAGGVRAEASQQSRALIPPSPHPLPEFRYHRPHEE</sequence>
<evidence type="ECO:0000313" key="2">
    <source>
        <dbReference type="EMBL" id="XDQ69455.1"/>
    </source>
</evidence>
<dbReference type="EMBL" id="CP163444">
    <property type="protein sequence ID" value="XDQ69455.1"/>
    <property type="molecule type" value="Genomic_DNA"/>
</dbReference>
<accession>A0AB39SUP1</accession>
<feature type="region of interest" description="Disordered" evidence="1">
    <location>
        <begin position="1"/>
        <end position="36"/>
    </location>
</feature>
<name>A0AB39SUP1_9ACTN</name>
<evidence type="ECO:0000256" key="1">
    <source>
        <dbReference type="SAM" id="MobiDB-lite"/>
    </source>
</evidence>